<keyword evidence="6" id="KW-1003">Cell membrane</keyword>
<dbReference type="InterPro" id="IPR023214">
    <property type="entry name" value="HAD_sf"/>
</dbReference>
<evidence type="ECO:0000313" key="20">
    <source>
        <dbReference type="EMBL" id="MFC5412475.1"/>
    </source>
</evidence>
<dbReference type="Pfam" id="PF08282">
    <property type="entry name" value="Hydrolase_3"/>
    <property type="match status" value="1"/>
</dbReference>
<evidence type="ECO:0000256" key="10">
    <source>
        <dbReference type="ARBA" id="ARBA00022741"/>
    </source>
</evidence>
<dbReference type="EC" id="7.2.2.14" evidence="4"/>
<keyword evidence="8" id="KW-0597">Phosphoprotein</keyword>
<keyword evidence="14 18" id="KW-1133">Transmembrane helix</keyword>
<gene>
    <name evidence="20" type="primary">mgtA</name>
    <name evidence="20" type="ORF">ACFPMF_24335</name>
</gene>
<evidence type="ECO:0000256" key="11">
    <source>
        <dbReference type="ARBA" id="ARBA00022840"/>
    </source>
</evidence>
<evidence type="ECO:0000256" key="9">
    <source>
        <dbReference type="ARBA" id="ARBA00022692"/>
    </source>
</evidence>
<dbReference type="InterPro" id="IPR018303">
    <property type="entry name" value="ATPase_P-typ_P_site"/>
</dbReference>
<dbReference type="PROSITE" id="PS00154">
    <property type="entry name" value="ATPASE_E1_E2"/>
    <property type="match status" value="1"/>
</dbReference>
<dbReference type="SUPFAM" id="SSF56784">
    <property type="entry name" value="HAD-like"/>
    <property type="match status" value="1"/>
</dbReference>
<dbReference type="InterPro" id="IPR008250">
    <property type="entry name" value="ATPase_P-typ_transduc_dom_A_sf"/>
</dbReference>
<comment type="similarity">
    <text evidence="3">Belongs to the cation transport ATPase (P-type) (TC 3.A.3) family. Type IIIB subfamily.</text>
</comment>
<dbReference type="Pfam" id="PF00690">
    <property type="entry name" value="Cation_ATPase_N"/>
    <property type="match status" value="1"/>
</dbReference>
<dbReference type="SUPFAM" id="SSF81665">
    <property type="entry name" value="Calcium ATPase, transmembrane domain M"/>
    <property type="match status" value="1"/>
</dbReference>
<comment type="subcellular location">
    <subcellularLocation>
        <location evidence="2">Cell inner membrane</location>
        <topology evidence="2">Multi-pass membrane protein</topology>
    </subcellularLocation>
</comment>
<protein>
    <recommendedName>
        <fullName evidence="5">Magnesium-transporting ATPase, P-type 1</fullName>
        <ecNumber evidence="4">7.2.2.14</ecNumber>
    </recommendedName>
    <alternativeName>
        <fullName evidence="16">Mg(2+) transport ATPase, P-type 1</fullName>
    </alternativeName>
</protein>
<dbReference type="InterPro" id="IPR006415">
    <property type="entry name" value="P-type_ATPase_IIIB"/>
</dbReference>
<keyword evidence="15 18" id="KW-0472">Membrane</keyword>
<evidence type="ECO:0000256" key="4">
    <source>
        <dbReference type="ARBA" id="ARBA00012786"/>
    </source>
</evidence>
<evidence type="ECO:0000256" key="15">
    <source>
        <dbReference type="ARBA" id="ARBA00023136"/>
    </source>
</evidence>
<accession>A0ABW0IIV0</accession>
<feature type="transmembrane region" description="Helical" evidence="18">
    <location>
        <begin position="773"/>
        <end position="790"/>
    </location>
</feature>
<keyword evidence="7" id="KW-0997">Cell inner membrane</keyword>
<dbReference type="Gene3D" id="3.40.50.1000">
    <property type="entry name" value="HAD superfamily/HAD-like"/>
    <property type="match status" value="1"/>
</dbReference>
<dbReference type="Proteomes" id="UP001596106">
    <property type="component" value="Unassembled WGS sequence"/>
</dbReference>
<organism evidence="20 21">
    <name type="scientific">Larkinella bovis</name>
    <dbReference type="NCBI Taxonomy" id="683041"/>
    <lineage>
        <taxon>Bacteria</taxon>
        <taxon>Pseudomonadati</taxon>
        <taxon>Bacteroidota</taxon>
        <taxon>Cytophagia</taxon>
        <taxon>Cytophagales</taxon>
        <taxon>Spirosomataceae</taxon>
        <taxon>Larkinella</taxon>
    </lineage>
</organism>
<dbReference type="InterPro" id="IPR059000">
    <property type="entry name" value="ATPase_P-type_domA"/>
</dbReference>
<keyword evidence="12" id="KW-0460">Magnesium</keyword>
<sequence>MPSFPISSLSVEALFARLDSSSAGLQSFQAADREKQQRKTFRTESRFRRELKLLVRQFTNPLTLLLVVAVLLSAFLGEISDTAIILAILLATGLLGFWQERNAGRAIERLQSMIETTHTVLRDHKSVKVPTSQVVSGDVLLFEAGDIIPADCRLLDSNELHVNESALTGESFPVEKQVGIIPETAPLLQKTNCLWQGSNVISGTARALAVQTGTETVFGQMTHSLTQTAETAFEKGIKHFGYFLLRITIVLSIIILGANLYFQKPFFNSVLFSLALAIGMAPELLPAIMIFAMSAGAQRMLAKKVIVKKLSSIFNFGEVTVLCTDKTGTITEGNATVKAIVNWEGQPAYRLSQFAYLNAVFQKGFSNTIDQAIAALPISQDGFEKLNEIPYDFIRKRLSIAVRHGQERFFITKGALGSVLDVCSYLETEPNRPERLETATRQKIEDRFADYCQKGYRVLGLAYKPVETDSITRQDEQQMIFLGYILLEDPLKKSALESIRQLRQEQVVVKIITGDNRFAALHTAQLIAIKQPVLLTGEELDRLSPEALPVRVSKTDVFAEIEPHQKERIIKALQQSKATVAYMGDGINDVAAIHAADVGISTSNAVDVAQEAADFVLLEKDLSVLADGILEGRKSFANSMKYIFITTGATFGNMFSVAVASLFLPFLPMLPKQILLTNLITDLPFLTIAADEVDSEQLSAPRRWDLSMIRNFMITFGLHSSLFDFITFYTLYHYLHLSGPPFQTGWFLESAITELLILFIIRTRNSFIRSKPGIWLMFTGIFSLLLTIYLPVSPLAPLFGFSIAHLQQVIALLIILLLYVLTADLLKIYFFRLNKI</sequence>
<evidence type="ECO:0000256" key="5">
    <source>
        <dbReference type="ARBA" id="ARBA00013555"/>
    </source>
</evidence>
<keyword evidence="11" id="KW-0067">ATP-binding</keyword>
<evidence type="ECO:0000256" key="8">
    <source>
        <dbReference type="ARBA" id="ARBA00022553"/>
    </source>
</evidence>
<evidence type="ECO:0000256" key="6">
    <source>
        <dbReference type="ARBA" id="ARBA00022475"/>
    </source>
</evidence>
<evidence type="ECO:0000256" key="12">
    <source>
        <dbReference type="ARBA" id="ARBA00022842"/>
    </source>
</evidence>
<feature type="transmembrane region" description="Helical" evidence="18">
    <location>
        <begin position="243"/>
        <end position="262"/>
    </location>
</feature>
<evidence type="ECO:0000313" key="21">
    <source>
        <dbReference type="Proteomes" id="UP001596106"/>
    </source>
</evidence>
<dbReference type="Pfam" id="PF00689">
    <property type="entry name" value="Cation_ATPase_C"/>
    <property type="match status" value="1"/>
</dbReference>
<evidence type="ECO:0000256" key="16">
    <source>
        <dbReference type="ARBA" id="ARBA00029806"/>
    </source>
</evidence>
<keyword evidence="13" id="KW-1278">Translocase</keyword>
<feature type="transmembrane region" description="Helical" evidence="18">
    <location>
        <begin position="58"/>
        <end position="76"/>
    </location>
</feature>
<dbReference type="RefSeq" id="WP_379850021.1">
    <property type="nucleotide sequence ID" value="NZ_JBHSMA010000013.1"/>
</dbReference>
<dbReference type="PRINTS" id="PR01836">
    <property type="entry name" value="MGATPASE"/>
</dbReference>
<proteinExistence type="inferred from homology"/>
<dbReference type="PANTHER" id="PTHR42861">
    <property type="entry name" value="CALCIUM-TRANSPORTING ATPASE"/>
    <property type="match status" value="1"/>
</dbReference>
<evidence type="ECO:0000259" key="19">
    <source>
        <dbReference type="SMART" id="SM00831"/>
    </source>
</evidence>
<dbReference type="NCBIfam" id="TIGR01494">
    <property type="entry name" value="ATPase_P-type"/>
    <property type="match status" value="2"/>
</dbReference>
<comment type="caution">
    <text evidence="20">The sequence shown here is derived from an EMBL/GenBank/DDBJ whole genome shotgun (WGS) entry which is preliminary data.</text>
</comment>
<dbReference type="SUPFAM" id="SSF81653">
    <property type="entry name" value="Calcium ATPase, transduction domain A"/>
    <property type="match status" value="1"/>
</dbReference>
<dbReference type="InterPro" id="IPR023299">
    <property type="entry name" value="ATPase_P-typ_cyto_dom_N"/>
</dbReference>
<evidence type="ECO:0000256" key="7">
    <source>
        <dbReference type="ARBA" id="ARBA00022519"/>
    </source>
</evidence>
<dbReference type="InterPro" id="IPR036412">
    <property type="entry name" value="HAD-like_sf"/>
</dbReference>
<dbReference type="InterPro" id="IPR023298">
    <property type="entry name" value="ATPase_P-typ_TM_dom_sf"/>
</dbReference>
<dbReference type="InterPro" id="IPR004014">
    <property type="entry name" value="ATPase_P-typ_cation-transptr_N"/>
</dbReference>
<dbReference type="SFLD" id="SFLDG00002">
    <property type="entry name" value="C1.7:_P-type_atpase_like"/>
    <property type="match status" value="1"/>
</dbReference>
<dbReference type="SFLD" id="SFLDS00003">
    <property type="entry name" value="Haloacid_Dehalogenase"/>
    <property type="match status" value="1"/>
</dbReference>
<dbReference type="SFLD" id="SFLDF00027">
    <property type="entry name" value="p-type_atpase"/>
    <property type="match status" value="1"/>
</dbReference>
<keyword evidence="9 18" id="KW-0812">Transmembrane</keyword>
<evidence type="ECO:0000256" key="1">
    <source>
        <dbReference type="ARBA" id="ARBA00003954"/>
    </source>
</evidence>
<evidence type="ECO:0000256" key="17">
    <source>
        <dbReference type="ARBA" id="ARBA00047295"/>
    </source>
</evidence>
<feature type="transmembrane region" description="Helical" evidence="18">
    <location>
        <begin position="642"/>
        <end position="667"/>
    </location>
</feature>
<dbReference type="Pfam" id="PF00122">
    <property type="entry name" value="E1-E2_ATPase"/>
    <property type="match status" value="1"/>
</dbReference>
<evidence type="ECO:0000256" key="14">
    <source>
        <dbReference type="ARBA" id="ARBA00022989"/>
    </source>
</evidence>
<feature type="transmembrane region" description="Helical" evidence="18">
    <location>
        <begin position="810"/>
        <end position="830"/>
    </location>
</feature>
<dbReference type="NCBIfam" id="TIGR01524">
    <property type="entry name" value="ATPase-IIIB_Mg"/>
    <property type="match status" value="1"/>
</dbReference>
<feature type="transmembrane region" description="Helical" evidence="18">
    <location>
        <begin position="82"/>
        <end position="99"/>
    </location>
</feature>
<evidence type="ECO:0000256" key="18">
    <source>
        <dbReference type="SAM" id="Phobius"/>
    </source>
</evidence>
<feature type="transmembrane region" description="Helical" evidence="18">
    <location>
        <begin position="744"/>
        <end position="761"/>
    </location>
</feature>
<dbReference type="Pfam" id="PF13246">
    <property type="entry name" value="Cation_ATPase"/>
    <property type="match status" value="1"/>
</dbReference>
<evidence type="ECO:0000256" key="2">
    <source>
        <dbReference type="ARBA" id="ARBA00004429"/>
    </source>
</evidence>
<dbReference type="Gene3D" id="3.40.1110.10">
    <property type="entry name" value="Calcium-transporting ATPase, cytoplasmic domain N"/>
    <property type="match status" value="1"/>
</dbReference>
<dbReference type="Gene3D" id="1.20.1110.10">
    <property type="entry name" value="Calcium-transporting ATPase, transmembrane domain"/>
    <property type="match status" value="1"/>
</dbReference>
<dbReference type="InterPro" id="IPR044492">
    <property type="entry name" value="P_typ_ATPase_HD_dom"/>
</dbReference>
<evidence type="ECO:0000256" key="13">
    <source>
        <dbReference type="ARBA" id="ARBA00022967"/>
    </source>
</evidence>
<comment type="catalytic activity">
    <reaction evidence="17">
        <text>Mg(2+)(out) + ATP + H2O = Mg(2+)(in) + ADP + phosphate + H(+)</text>
        <dbReference type="Rhea" id="RHEA:10260"/>
        <dbReference type="ChEBI" id="CHEBI:15377"/>
        <dbReference type="ChEBI" id="CHEBI:15378"/>
        <dbReference type="ChEBI" id="CHEBI:18420"/>
        <dbReference type="ChEBI" id="CHEBI:30616"/>
        <dbReference type="ChEBI" id="CHEBI:43474"/>
        <dbReference type="ChEBI" id="CHEBI:456216"/>
        <dbReference type="EC" id="7.2.2.14"/>
    </reaction>
</comment>
<name>A0ABW0IIV0_9BACT</name>
<dbReference type="InterPro" id="IPR001757">
    <property type="entry name" value="P_typ_ATPase"/>
</dbReference>
<dbReference type="InterPro" id="IPR006068">
    <property type="entry name" value="ATPase_P-typ_cation-transptr_C"/>
</dbReference>
<dbReference type="Gene3D" id="2.70.150.10">
    <property type="entry name" value="Calcium-transporting ATPase, cytoplasmic transduction domain A"/>
    <property type="match status" value="1"/>
</dbReference>
<dbReference type="SMART" id="SM00831">
    <property type="entry name" value="Cation_ATPase_N"/>
    <property type="match status" value="1"/>
</dbReference>
<reference evidence="21" key="1">
    <citation type="journal article" date="2019" name="Int. J. Syst. Evol. Microbiol.">
        <title>The Global Catalogue of Microorganisms (GCM) 10K type strain sequencing project: providing services to taxonomists for standard genome sequencing and annotation.</title>
        <authorList>
            <consortium name="The Broad Institute Genomics Platform"/>
            <consortium name="The Broad Institute Genome Sequencing Center for Infectious Disease"/>
            <person name="Wu L."/>
            <person name="Ma J."/>
        </authorList>
    </citation>
    <scope>NUCLEOTIDE SEQUENCE [LARGE SCALE GENOMIC DNA]</scope>
    <source>
        <strain evidence="21">CCUG 55250</strain>
    </source>
</reference>
<feature type="transmembrane region" description="Helical" evidence="18">
    <location>
        <begin position="274"/>
        <end position="294"/>
    </location>
</feature>
<comment type="function">
    <text evidence="1">Mediates magnesium influx to the cytosol.</text>
</comment>
<feature type="domain" description="Cation-transporting P-type ATPase N-terminal" evidence="19">
    <location>
        <begin position="5"/>
        <end position="78"/>
    </location>
</feature>
<dbReference type="EMBL" id="JBHSMA010000013">
    <property type="protein sequence ID" value="MFC5412475.1"/>
    <property type="molecule type" value="Genomic_DNA"/>
</dbReference>
<keyword evidence="10" id="KW-0547">Nucleotide-binding</keyword>
<keyword evidence="21" id="KW-1185">Reference proteome</keyword>
<evidence type="ECO:0000256" key="3">
    <source>
        <dbReference type="ARBA" id="ARBA00008746"/>
    </source>
</evidence>